<comment type="caution">
    <text evidence="2">The sequence shown here is derived from an EMBL/GenBank/DDBJ whole genome shotgun (WGS) entry which is preliminary data.</text>
</comment>
<dbReference type="EMBL" id="QUWK01000005">
    <property type="protein sequence ID" value="RFU95234.1"/>
    <property type="molecule type" value="Genomic_DNA"/>
</dbReference>
<dbReference type="InterPro" id="IPR052987">
    <property type="entry name" value="Chloroplast_AMP-bd_Enzymes"/>
</dbReference>
<dbReference type="GO" id="GO:0016874">
    <property type="term" value="F:ligase activity"/>
    <property type="evidence" value="ECO:0007669"/>
    <property type="project" value="UniProtKB-KW"/>
</dbReference>
<dbReference type="PANTHER" id="PTHR43813">
    <property type="entry name" value="ACYL-ACTIVATING ENZYME 16, CHLOROPLASTIC-RELATED"/>
    <property type="match status" value="1"/>
</dbReference>
<evidence type="ECO:0000259" key="1">
    <source>
        <dbReference type="Pfam" id="PF00501"/>
    </source>
</evidence>
<dbReference type="AlphaFoldDB" id="A0A372MHL6"/>
<evidence type="ECO:0000313" key="3">
    <source>
        <dbReference type="Proteomes" id="UP000264002"/>
    </source>
</evidence>
<dbReference type="SUPFAM" id="SSF56801">
    <property type="entry name" value="Acetyl-CoA synthetase-like"/>
    <property type="match status" value="1"/>
</dbReference>
<gene>
    <name evidence="2" type="ORF">DYP60_06310</name>
</gene>
<reference evidence="2 3" key="2">
    <citation type="submission" date="2018-09" db="EMBL/GenBank/DDBJ databases">
        <title>Genome of Sphaerochaeta halotolerans strain 4-11.</title>
        <authorList>
            <person name="Nazina T.N."/>
            <person name="Sokolova D.S."/>
        </authorList>
    </citation>
    <scope>NUCLEOTIDE SEQUENCE [LARGE SCALE GENOMIC DNA]</scope>
    <source>
        <strain evidence="2 3">4-11</strain>
    </source>
</reference>
<dbReference type="InterPro" id="IPR042099">
    <property type="entry name" value="ANL_N_sf"/>
</dbReference>
<reference evidence="3" key="1">
    <citation type="submission" date="2018-08" db="EMBL/GenBank/DDBJ databases">
        <authorList>
            <person name="Grouzdev D.S."/>
            <person name="Krutkina M.S."/>
        </authorList>
    </citation>
    <scope>NUCLEOTIDE SEQUENCE [LARGE SCALE GENOMIC DNA]</scope>
    <source>
        <strain evidence="3">4-11</strain>
    </source>
</reference>
<accession>A0A372MHL6</accession>
<feature type="domain" description="AMP-dependent synthetase/ligase" evidence="1">
    <location>
        <begin position="14"/>
        <end position="465"/>
    </location>
</feature>
<protein>
    <submittedName>
        <fullName evidence="2">Long-chain fatty acid--CoA ligase</fullName>
    </submittedName>
</protein>
<keyword evidence="2" id="KW-0436">Ligase</keyword>
<dbReference type="RefSeq" id="WP_117330044.1">
    <property type="nucleotide sequence ID" value="NZ_QUWK01000005.1"/>
</dbReference>
<dbReference type="InterPro" id="IPR000873">
    <property type="entry name" value="AMP-dep_synth/lig_dom"/>
</dbReference>
<evidence type="ECO:0000313" key="2">
    <source>
        <dbReference type="EMBL" id="RFU95234.1"/>
    </source>
</evidence>
<dbReference type="PROSITE" id="PS00455">
    <property type="entry name" value="AMP_BINDING"/>
    <property type="match status" value="1"/>
</dbReference>
<name>A0A372MHL6_9SPIR</name>
<organism evidence="2 3">
    <name type="scientific">Sphaerochaeta halotolerans</name>
    <dbReference type="NCBI Taxonomy" id="2293840"/>
    <lineage>
        <taxon>Bacteria</taxon>
        <taxon>Pseudomonadati</taxon>
        <taxon>Spirochaetota</taxon>
        <taxon>Spirochaetia</taxon>
        <taxon>Spirochaetales</taxon>
        <taxon>Sphaerochaetaceae</taxon>
        <taxon>Sphaerochaeta</taxon>
    </lineage>
</organism>
<dbReference type="InterPro" id="IPR020845">
    <property type="entry name" value="AMP-binding_CS"/>
</dbReference>
<dbReference type="Pfam" id="PF23562">
    <property type="entry name" value="AMP-binding_C_3"/>
    <property type="match status" value="1"/>
</dbReference>
<keyword evidence="3" id="KW-1185">Reference proteome</keyword>
<dbReference type="Proteomes" id="UP000264002">
    <property type="component" value="Unassembled WGS sequence"/>
</dbReference>
<dbReference type="PANTHER" id="PTHR43813:SF1">
    <property type="entry name" value="ACYL-ACTIVATING ENZYME 16, CHLOROPLASTIC-RELATED"/>
    <property type="match status" value="1"/>
</dbReference>
<dbReference type="Gene3D" id="3.40.50.12780">
    <property type="entry name" value="N-terminal domain of ligase-like"/>
    <property type="match status" value="2"/>
</dbReference>
<sequence length="639" mass="71390">MYKTIPQIFAEIVTQYPAYTVQMSKDKNGIFQSISYSDLYSEVNSLAASLMKHGVKRGDLVGLISDNRREWLASDLAILSLGAADVPRGRDAMPYEVSFILSVTEASFCFVENTVQLRKILNISENLPKLQHLIVMDREFTHIQRDEAAAATRIEILCYQDLVDEGRALLNNRALAKQVENEREKGNSEEIATIIFTSGTTGDPKGVMLTHSNFAYQLEAVPKLIKKLAPGQRWLSVLPVWHSFERILQYVIIANASTVAYSKPLGSILLADLVVVNPHWMGSVPRIWEAVKGGVFASMKNKSPVAKGMFSFFIKIAGMYSRSRELVMGEVATFKKHSRFLDAAVGLLPMLLLYPLYRLGDHLVFSKVKQKLGKNFIAGVSGGGSLSAGVDTFFASIGVKLLDGYGLTESAPVVAVRHLIHGVKRTVSPLEGTEVRIVTEHGQEAKPGEKGVVMVRGPQVMQGYYKRPDLTRLVLDENGWLNTGDLGIWTHRGEFAISGRAKDTIVLVGGENLEPVPIEAKLCESEYIEQAIVLGQDKKYLGALIVLNKQRIEEYLKEKGIPYLADKMYQMQEVKNLIEQTIGDIINSKQGFKSFEHIVRFKLLAKSFEVGKELSAKQELKRFEINRLYRREIDELFVS</sequence>
<proteinExistence type="predicted"/>
<dbReference type="Pfam" id="PF00501">
    <property type="entry name" value="AMP-binding"/>
    <property type="match status" value="1"/>
</dbReference>